<feature type="domain" description="Hemerythrin-like" evidence="2">
    <location>
        <begin position="4"/>
        <end position="140"/>
    </location>
</feature>
<feature type="coiled-coil region" evidence="1">
    <location>
        <begin position="150"/>
        <end position="177"/>
    </location>
</feature>
<evidence type="ECO:0000313" key="3">
    <source>
        <dbReference type="EMBL" id="MBP2026159.1"/>
    </source>
</evidence>
<dbReference type="EMBL" id="JAGGLJ010000024">
    <property type="protein sequence ID" value="MBP2026159.1"/>
    <property type="molecule type" value="Genomic_DNA"/>
</dbReference>
<accession>A0ABS4KEF7</accession>
<evidence type="ECO:0000313" key="4">
    <source>
        <dbReference type="Proteomes" id="UP001519306"/>
    </source>
</evidence>
<protein>
    <submittedName>
        <fullName evidence="3">Hemerythrin-like domain-containing protein</fullName>
    </submittedName>
</protein>
<name>A0ABS4KEF7_9FIRM</name>
<proteinExistence type="predicted"/>
<dbReference type="Proteomes" id="UP001519306">
    <property type="component" value="Unassembled WGS sequence"/>
</dbReference>
<sequence>MYTIDYLEKEHDLIINLTNNIEKNSLKILNGEDVDVEFFRNVIIFIRKFADGEHHKKEEDILFKYMILELGDLANKLITNGMLVEHDMARFYVRELEKYLDEYEKEKTQRNKLFIINYAMSYAELLRRHVDKENNVVYTFANRALSDEIKKTIEAEMKERVKEEEALEEEKNDLIKKLNI</sequence>
<dbReference type="Gene3D" id="1.20.120.520">
    <property type="entry name" value="nmb1532 protein domain like"/>
    <property type="match status" value="1"/>
</dbReference>
<dbReference type="Pfam" id="PF01814">
    <property type="entry name" value="Hemerythrin"/>
    <property type="match status" value="1"/>
</dbReference>
<comment type="caution">
    <text evidence="3">The sequence shown here is derived from an EMBL/GenBank/DDBJ whole genome shotgun (WGS) entry which is preliminary data.</text>
</comment>
<dbReference type="PANTHER" id="PTHR39966:SF1">
    <property type="entry name" value="HEMERYTHRIN-LIKE DOMAIN-CONTAINING PROTEIN"/>
    <property type="match status" value="1"/>
</dbReference>
<dbReference type="InterPro" id="IPR012312">
    <property type="entry name" value="Hemerythrin-like"/>
</dbReference>
<evidence type="ECO:0000256" key="1">
    <source>
        <dbReference type="SAM" id="Coils"/>
    </source>
</evidence>
<keyword evidence="1" id="KW-0175">Coiled coil</keyword>
<gene>
    <name evidence="3" type="ORF">J2Z71_001717</name>
</gene>
<dbReference type="PANTHER" id="PTHR39966">
    <property type="entry name" value="BLL2471 PROTEIN-RELATED"/>
    <property type="match status" value="1"/>
</dbReference>
<evidence type="ECO:0000259" key="2">
    <source>
        <dbReference type="Pfam" id="PF01814"/>
    </source>
</evidence>
<keyword evidence="4" id="KW-1185">Reference proteome</keyword>
<dbReference type="RefSeq" id="WP_210062199.1">
    <property type="nucleotide sequence ID" value="NZ_JAGGLJ010000024.1"/>
</dbReference>
<reference evidence="3 4" key="1">
    <citation type="submission" date="2021-03" db="EMBL/GenBank/DDBJ databases">
        <title>Genomic Encyclopedia of Type Strains, Phase IV (KMG-IV): sequencing the most valuable type-strain genomes for metagenomic binning, comparative biology and taxonomic classification.</title>
        <authorList>
            <person name="Goeker M."/>
        </authorList>
    </citation>
    <scope>NUCLEOTIDE SEQUENCE [LARGE SCALE GENOMIC DNA]</scope>
    <source>
        <strain evidence="3 4">DSM 27563</strain>
    </source>
</reference>
<organism evidence="3 4">
    <name type="scientific">Peptoniphilus stercorisuis</name>
    <dbReference type="NCBI Taxonomy" id="1436965"/>
    <lineage>
        <taxon>Bacteria</taxon>
        <taxon>Bacillati</taxon>
        <taxon>Bacillota</taxon>
        <taxon>Tissierellia</taxon>
        <taxon>Tissierellales</taxon>
        <taxon>Peptoniphilaceae</taxon>
        <taxon>Peptoniphilus</taxon>
    </lineage>
</organism>